<dbReference type="InterPro" id="IPR033932">
    <property type="entry name" value="YtcJ-like"/>
</dbReference>
<feature type="region of interest" description="Disordered" evidence="1">
    <location>
        <begin position="186"/>
        <end position="209"/>
    </location>
</feature>
<dbReference type="AlphaFoldDB" id="A0AA41Q7D8"/>
<accession>A0AA41Q7D8</accession>
<evidence type="ECO:0000256" key="1">
    <source>
        <dbReference type="SAM" id="MobiDB-lite"/>
    </source>
</evidence>
<dbReference type="Proteomes" id="UP001165378">
    <property type="component" value="Unassembled WGS sequence"/>
</dbReference>
<dbReference type="EMBL" id="JAKFHA010000036">
    <property type="protein sequence ID" value="MCF2532586.1"/>
    <property type="molecule type" value="Genomic_DNA"/>
</dbReference>
<dbReference type="InterPro" id="IPR011059">
    <property type="entry name" value="Metal-dep_hydrolase_composite"/>
</dbReference>
<organism evidence="3 4">
    <name type="scientific">Yinghuangia soli</name>
    <dbReference type="NCBI Taxonomy" id="2908204"/>
    <lineage>
        <taxon>Bacteria</taxon>
        <taxon>Bacillati</taxon>
        <taxon>Actinomycetota</taxon>
        <taxon>Actinomycetes</taxon>
        <taxon>Kitasatosporales</taxon>
        <taxon>Streptomycetaceae</taxon>
        <taxon>Yinghuangia</taxon>
    </lineage>
</organism>
<name>A0AA41Q7D8_9ACTN</name>
<feature type="region of interest" description="Disordered" evidence="1">
    <location>
        <begin position="1"/>
        <end position="24"/>
    </location>
</feature>
<dbReference type="Pfam" id="PF07969">
    <property type="entry name" value="Amidohydro_3"/>
    <property type="match status" value="1"/>
</dbReference>
<gene>
    <name evidence="3" type="ORF">LZ495_35990</name>
</gene>
<dbReference type="SUPFAM" id="SSF51556">
    <property type="entry name" value="Metallo-dependent hydrolases"/>
    <property type="match status" value="1"/>
</dbReference>
<dbReference type="CDD" id="cd01300">
    <property type="entry name" value="YtcJ_like"/>
    <property type="match status" value="1"/>
</dbReference>
<reference evidence="3" key="1">
    <citation type="submission" date="2022-01" db="EMBL/GenBank/DDBJ databases">
        <title>Genome-Based Taxonomic Classification of the Phylum Actinobacteria.</title>
        <authorList>
            <person name="Gao Y."/>
        </authorList>
    </citation>
    <scope>NUCLEOTIDE SEQUENCE</scope>
    <source>
        <strain evidence="3">KLBMP 8922</strain>
    </source>
</reference>
<evidence type="ECO:0000259" key="2">
    <source>
        <dbReference type="Pfam" id="PF07969"/>
    </source>
</evidence>
<dbReference type="Gene3D" id="3.10.310.70">
    <property type="match status" value="1"/>
</dbReference>
<dbReference type="InterPro" id="IPR013108">
    <property type="entry name" value="Amidohydro_3"/>
</dbReference>
<comment type="caution">
    <text evidence="3">The sequence shown here is derived from an EMBL/GenBank/DDBJ whole genome shotgun (WGS) entry which is preliminary data.</text>
</comment>
<evidence type="ECO:0000313" key="3">
    <source>
        <dbReference type="EMBL" id="MCF2532586.1"/>
    </source>
</evidence>
<sequence length="568" mass="61797">MAAGRTDSSDDRAGHREPDPERPVVHDADILFLGTAVTMDGDRPFADAVAVRDGRVLGVGSRIDAEQWRGPGTRIVELGARCLLPGFIEAHGHPIVEARLFGTDLVDIRPMTVPTAAEAVDVVRKTLSVRGTEGASFIGWDPLGHGPGLPDPTLQWLDELSPDAPLVILTQSAHLGFFNSRAAERAGLDATTPDPSGGRFGREEDGSLSGTAYEQSAIRALFPDHRNPREQFAAALSREVTRLNQVGVTTMSEMACLPEWRAALLDPNRSFDGLTVRLRLYAPAEETPPIGVHPGEGNDMIREVGVKIWVDGSPWVGNISVSFPYLDTELTRSLGLGTRPRTTTNYSWDALAAIVEAYFPLGWQVACHAHGDLAIDMVLDVYESVLYRYPGRDHRLRLEHVGAMREDQFVRAAGLGVTASVFIDHVYYWGDLLTEELFGETYGARWASARSAVDAGMRISLHNDPPATPENPLHNITVATTRRSRSGRVLAPEECLTVAQALRAETIDAAYQLFCDDVTGSITPGKYADLVVLSANPYDVAPEDIRDLDVVATFLAGRQVHGDLWAEG</sequence>
<dbReference type="Gene3D" id="3.20.20.140">
    <property type="entry name" value="Metal-dependent hydrolases"/>
    <property type="match status" value="1"/>
</dbReference>
<dbReference type="InterPro" id="IPR032466">
    <property type="entry name" value="Metal_Hydrolase"/>
</dbReference>
<dbReference type="PANTHER" id="PTHR22642:SF2">
    <property type="entry name" value="PROTEIN LONG AFTER FAR-RED 3"/>
    <property type="match status" value="1"/>
</dbReference>
<dbReference type="Gene3D" id="2.30.40.10">
    <property type="entry name" value="Urease, subunit C, domain 1"/>
    <property type="match status" value="1"/>
</dbReference>
<dbReference type="GO" id="GO:0016810">
    <property type="term" value="F:hydrolase activity, acting on carbon-nitrogen (but not peptide) bonds"/>
    <property type="evidence" value="ECO:0007669"/>
    <property type="project" value="InterPro"/>
</dbReference>
<dbReference type="RefSeq" id="WP_235057362.1">
    <property type="nucleotide sequence ID" value="NZ_JAKFHA010000036.1"/>
</dbReference>
<dbReference type="SUPFAM" id="SSF51338">
    <property type="entry name" value="Composite domain of metallo-dependent hydrolases"/>
    <property type="match status" value="1"/>
</dbReference>
<feature type="domain" description="Amidohydrolase 3" evidence="2">
    <location>
        <begin position="75"/>
        <end position="561"/>
    </location>
</feature>
<protein>
    <submittedName>
        <fullName evidence="3">Amidohydrolase</fullName>
    </submittedName>
</protein>
<feature type="compositionally biased region" description="Basic and acidic residues" evidence="1">
    <location>
        <begin position="7"/>
        <end position="24"/>
    </location>
</feature>
<evidence type="ECO:0000313" key="4">
    <source>
        <dbReference type="Proteomes" id="UP001165378"/>
    </source>
</evidence>
<dbReference type="PANTHER" id="PTHR22642">
    <property type="entry name" value="IMIDAZOLONEPROPIONASE"/>
    <property type="match status" value="1"/>
</dbReference>
<keyword evidence="4" id="KW-1185">Reference proteome</keyword>
<proteinExistence type="predicted"/>